<gene>
    <name evidence="3" type="ORF">CLV57_0828</name>
</gene>
<dbReference type="AlphaFoldDB" id="A0A2H9VSN4"/>
<organism evidence="3 4">
    <name type="scientific">Mucilaginibacter auburnensis</name>
    <dbReference type="NCBI Taxonomy" id="1457233"/>
    <lineage>
        <taxon>Bacteria</taxon>
        <taxon>Pseudomonadati</taxon>
        <taxon>Bacteroidota</taxon>
        <taxon>Sphingobacteriia</taxon>
        <taxon>Sphingobacteriales</taxon>
        <taxon>Sphingobacteriaceae</taxon>
        <taxon>Mucilaginibacter</taxon>
    </lineage>
</organism>
<keyword evidence="4" id="KW-1185">Reference proteome</keyword>
<protein>
    <recommendedName>
        <fullName evidence="2">DUF4350 domain-containing protein</fullName>
    </recommendedName>
</protein>
<name>A0A2H9VSN4_9SPHI</name>
<evidence type="ECO:0000259" key="2">
    <source>
        <dbReference type="Pfam" id="PF14258"/>
    </source>
</evidence>
<accession>A0A2H9VSN4</accession>
<feature type="domain" description="DUF4350" evidence="2">
    <location>
        <begin position="38"/>
        <end position="216"/>
    </location>
</feature>
<keyword evidence="1" id="KW-1133">Transmembrane helix</keyword>
<dbReference type="Proteomes" id="UP000242687">
    <property type="component" value="Unassembled WGS sequence"/>
</dbReference>
<evidence type="ECO:0000313" key="3">
    <source>
        <dbReference type="EMBL" id="PJJ83833.1"/>
    </source>
</evidence>
<dbReference type="Pfam" id="PF14258">
    <property type="entry name" value="DUF4350"/>
    <property type="match status" value="1"/>
</dbReference>
<keyword evidence="1" id="KW-0812">Transmembrane</keyword>
<sequence>MKDFKIYLGIASALLVVYLIIQYNRPKPINWQPTLSSTDKIPFGTFILRQRLGDIFPASVINNSDKSAYSFFKAQKKPGNYIIIAKSIKITKDDFEEMTRYIHAGSNVFITGFDWNGVIADTLKFNTGFEIQEKNTTLNFTNKDLKRRTPYKFSKDISAQYFADFDTTRATVLSTNKAGNATYLRYKFGKGNLFVCANPQLFTNYSLLTTDGAAYASIALSYLPQQKNIFWDVFQNHEVEVDRSPLRVFFSNPSLQWAYYLSLFGLVIFVLFEIKRRQRVIPIIEPLKNTTVDFVNVVGQVYYEKRDNANIAHKKILYLLSHLRENYQIRTNKIDSELIDTISGKTGVDGALAKQLIDYISYIAAHQRVTDRELIELNHLIEKFYKAI</sequence>
<dbReference type="RefSeq" id="WP_100340071.1">
    <property type="nucleotide sequence ID" value="NZ_PGFJ01000001.1"/>
</dbReference>
<dbReference type="OrthoDB" id="1111222at2"/>
<reference evidence="3 4" key="1">
    <citation type="submission" date="2017-11" db="EMBL/GenBank/DDBJ databases">
        <title>Genomic Encyclopedia of Archaeal and Bacterial Type Strains, Phase II (KMG-II): From Individual Species to Whole Genera.</title>
        <authorList>
            <person name="Goeker M."/>
        </authorList>
    </citation>
    <scope>NUCLEOTIDE SEQUENCE [LARGE SCALE GENOMIC DNA]</scope>
    <source>
        <strain evidence="3 4">DSM 28175</strain>
    </source>
</reference>
<feature type="transmembrane region" description="Helical" evidence="1">
    <location>
        <begin position="257"/>
        <end position="274"/>
    </location>
</feature>
<feature type="transmembrane region" description="Helical" evidence="1">
    <location>
        <begin position="7"/>
        <end position="24"/>
    </location>
</feature>
<comment type="caution">
    <text evidence="3">The sequence shown here is derived from an EMBL/GenBank/DDBJ whole genome shotgun (WGS) entry which is preliminary data.</text>
</comment>
<dbReference type="InterPro" id="IPR025646">
    <property type="entry name" value="DUF4350"/>
</dbReference>
<evidence type="ECO:0000313" key="4">
    <source>
        <dbReference type="Proteomes" id="UP000242687"/>
    </source>
</evidence>
<keyword evidence="1" id="KW-0472">Membrane</keyword>
<dbReference type="EMBL" id="PGFJ01000001">
    <property type="protein sequence ID" value="PJJ83833.1"/>
    <property type="molecule type" value="Genomic_DNA"/>
</dbReference>
<proteinExistence type="predicted"/>
<evidence type="ECO:0000256" key="1">
    <source>
        <dbReference type="SAM" id="Phobius"/>
    </source>
</evidence>